<keyword evidence="6" id="KW-0811">Translocation</keyword>
<keyword evidence="5 8" id="KW-1133">Transmembrane helix</keyword>
<evidence type="ECO:0000256" key="3">
    <source>
        <dbReference type="ARBA" id="ARBA00022692"/>
    </source>
</evidence>
<keyword evidence="3 8" id="KW-0812">Transmembrane</keyword>
<evidence type="ECO:0000256" key="5">
    <source>
        <dbReference type="ARBA" id="ARBA00022989"/>
    </source>
</evidence>
<keyword evidence="7 8" id="KW-0472">Membrane</keyword>
<evidence type="ECO:0000313" key="9">
    <source>
        <dbReference type="EMBL" id="KFM19602.1"/>
    </source>
</evidence>
<dbReference type="Pfam" id="PF02416">
    <property type="entry name" value="TatA_B_E"/>
    <property type="match status" value="1"/>
</dbReference>
<evidence type="ECO:0000256" key="2">
    <source>
        <dbReference type="ARBA" id="ARBA00022448"/>
    </source>
</evidence>
<evidence type="ECO:0000256" key="1">
    <source>
        <dbReference type="ARBA" id="ARBA00004167"/>
    </source>
</evidence>
<evidence type="ECO:0000313" key="10">
    <source>
        <dbReference type="Proteomes" id="UP000029387"/>
    </source>
</evidence>
<keyword evidence="2" id="KW-0813">Transport</keyword>
<dbReference type="InterPro" id="IPR003369">
    <property type="entry name" value="TatA/B/E"/>
</dbReference>
<comment type="caution">
    <text evidence="9">The sequence shown here is derived from an EMBL/GenBank/DDBJ whole genome shotgun (WGS) entry which is preliminary data.</text>
</comment>
<organism evidence="9 10">
    <name type="scientific">Marine Group I thaumarchaeote SCGC AAA799-P11</name>
    <dbReference type="NCBI Taxonomy" id="1502295"/>
    <lineage>
        <taxon>Archaea</taxon>
        <taxon>Nitrososphaerota</taxon>
        <taxon>Marine Group I</taxon>
    </lineage>
</organism>
<keyword evidence="10" id="KW-1185">Reference proteome</keyword>
<dbReference type="EMBL" id="JOSZ01000006">
    <property type="protein sequence ID" value="KFM19602.1"/>
    <property type="molecule type" value="Genomic_DNA"/>
</dbReference>
<gene>
    <name evidence="9" type="primary">tatA</name>
    <name evidence="9" type="ORF">AAA799P11_00591</name>
</gene>
<dbReference type="PATRIC" id="fig|1502295.3.peg.575"/>
<dbReference type="GO" id="GO:0016020">
    <property type="term" value="C:membrane"/>
    <property type="evidence" value="ECO:0007669"/>
    <property type="project" value="UniProtKB-ARBA"/>
</dbReference>
<dbReference type="GO" id="GO:0015031">
    <property type="term" value="P:protein transport"/>
    <property type="evidence" value="ECO:0007669"/>
    <property type="project" value="UniProtKB-KW"/>
</dbReference>
<protein>
    <submittedName>
        <fullName evidence="9">Sec-independent protein translocase protein TatA</fullName>
    </submittedName>
</protein>
<comment type="subcellular location">
    <subcellularLocation>
        <location evidence="1">Membrane</location>
        <topology evidence="1">Single-pass membrane protein</topology>
    </subcellularLocation>
</comment>
<name>A0A087S1J8_9ARCH</name>
<proteinExistence type="predicted"/>
<evidence type="ECO:0000256" key="6">
    <source>
        <dbReference type="ARBA" id="ARBA00023010"/>
    </source>
</evidence>
<reference evidence="9 10" key="1">
    <citation type="submission" date="2014-06" db="EMBL/GenBank/DDBJ databases">
        <authorList>
            <person name="Ngugi D.K."/>
            <person name="Blom J."/>
            <person name="Alam I."/>
            <person name="Rashid M."/>
            <person name="Baalawi W."/>
            <person name="Zhang G."/>
            <person name="Hikmawan T."/>
            <person name="Guan Y."/>
            <person name="Antunes A."/>
            <person name="Siam R."/>
            <person name="El-Dorry H."/>
            <person name="Bajic V."/>
            <person name="Stingl U."/>
        </authorList>
    </citation>
    <scope>NUCLEOTIDE SEQUENCE [LARGE SCALE GENOMIC DNA]</scope>
    <source>
        <strain evidence="9">SCGC AAA799-P11</strain>
    </source>
</reference>
<feature type="transmembrane region" description="Helical" evidence="8">
    <location>
        <begin position="6"/>
        <end position="26"/>
    </location>
</feature>
<evidence type="ECO:0000256" key="4">
    <source>
        <dbReference type="ARBA" id="ARBA00022927"/>
    </source>
</evidence>
<dbReference type="PANTHER" id="PTHR42982">
    <property type="entry name" value="SEC-INDEPENDENT PROTEIN TRANSLOCASE PROTEIN TATA"/>
    <property type="match status" value="1"/>
</dbReference>
<accession>A0A087S1J8</accession>
<dbReference type="AlphaFoldDB" id="A0A087S1J8"/>
<sequence length="115" mass="12715">MIDYSLNVAGSEWIIIIFVALVLILGTGKLPGAARKLGKAVNEYNKTKNDIQDHMKEVTDEAPKISGPVESERQKLEVIAKSIGVKVEGKTDDELRKIISDKIGQKKIDEPENNQ</sequence>
<dbReference type="PANTHER" id="PTHR42982:SF1">
    <property type="entry name" value="SEC-INDEPENDENT PROTEIN TRANSLOCASE PROTEIN TATA"/>
    <property type="match status" value="1"/>
</dbReference>
<dbReference type="Proteomes" id="UP000029387">
    <property type="component" value="Unassembled WGS sequence"/>
</dbReference>
<evidence type="ECO:0000256" key="7">
    <source>
        <dbReference type="ARBA" id="ARBA00023136"/>
    </source>
</evidence>
<evidence type="ECO:0000256" key="8">
    <source>
        <dbReference type="SAM" id="Phobius"/>
    </source>
</evidence>
<dbReference type="Gene3D" id="1.20.5.3310">
    <property type="match status" value="1"/>
</dbReference>
<keyword evidence="4" id="KW-0653">Protein transport</keyword>